<protein>
    <submittedName>
        <fullName evidence="1">Uncharacterized protein</fullName>
    </submittedName>
</protein>
<reference evidence="1" key="2">
    <citation type="journal article" date="2015" name="Data Brief">
        <title>Shoot transcriptome of the giant reed, Arundo donax.</title>
        <authorList>
            <person name="Barrero R.A."/>
            <person name="Guerrero F.D."/>
            <person name="Moolhuijzen P."/>
            <person name="Goolsby J.A."/>
            <person name="Tidwell J."/>
            <person name="Bellgard S.E."/>
            <person name="Bellgard M.I."/>
        </authorList>
    </citation>
    <scope>NUCLEOTIDE SEQUENCE</scope>
    <source>
        <tissue evidence="1">Shoot tissue taken approximately 20 cm above the soil surface</tissue>
    </source>
</reference>
<organism evidence="1">
    <name type="scientific">Arundo donax</name>
    <name type="common">Giant reed</name>
    <name type="synonym">Donax arundinaceus</name>
    <dbReference type="NCBI Taxonomy" id="35708"/>
    <lineage>
        <taxon>Eukaryota</taxon>
        <taxon>Viridiplantae</taxon>
        <taxon>Streptophyta</taxon>
        <taxon>Embryophyta</taxon>
        <taxon>Tracheophyta</taxon>
        <taxon>Spermatophyta</taxon>
        <taxon>Magnoliopsida</taxon>
        <taxon>Liliopsida</taxon>
        <taxon>Poales</taxon>
        <taxon>Poaceae</taxon>
        <taxon>PACMAD clade</taxon>
        <taxon>Arundinoideae</taxon>
        <taxon>Arundineae</taxon>
        <taxon>Arundo</taxon>
    </lineage>
</organism>
<dbReference type="EMBL" id="GBRH01200761">
    <property type="protein sequence ID" value="JAD97134.1"/>
    <property type="molecule type" value="Transcribed_RNA"/>
</dbReference>
<reference evidence="1" key="1">
    <citation type="submission" date="2014-09" db="EMBL/GenBank/DDBJ databases">
        <authorList>
            <person name="Magalhaes I.L.F."/>
            <person name="Oliveira U."/>
            <person name="Santos F.R."/>
            <person name="Vidigal T.H.D.A."/>
            <person name="Brescovit A.D."/>
            <person name="Santos A.J."/>
        </authorList>
    </citation>
    <scope>NUCLEOTIDE SEQUENCE</scope>
    <source>
        <tissue evidence="1">Shoot tissue taken approximately 20 cm above the soil surface</tissue>
    </source>
</reference>
<proteinExistence type="predicted"/>
<evidence type="ECO:0000313" key="1">
    <source>
        <dbReference type="EMBL" id="JAD97134.1"/>
    </source>
</evidence>
<accession>A0A0A9E8U0</accession>
<sequence length="12" mass="1423">MRDQGEVEIWCG</sequence>
<name>A0A0A9E8U0_ARUDO</name>